<dbReference type="SUPFAM" id="SSF88713">
    <property type="entry name" value="Glycoside hydrolase/deacetylase"/>
    <property type="match status" value="1"/>
</dbReference>
<evidence type="ECO:0000259" key="4">
    <source>
        <dbReference type="Pfam" id="PF03065"/>
    </source>
</evidence>
<dbReference type="InterPro" id="IPR011330">
    <property type="entry name" value="Glyco_hydro/deAcase_b/a-brl"/>
</dbReference>
<evidence type="ECO:0000313" key="5">
    <source>
        <dbReference type="EMBL" id="KKL46127.1"/>
    </source>
</evidence>
<accession>A0A0F9F4V7</accession>
<protein>
    <recommendedName>
        <fullName evidence="4">Glycoside hydrolase family 57 N-terminal domain-containing protein</fullName>
    </recommendedName>
</protein>
<organism evidence="5">
    <name type="scientific">marine sediment metagenome</name>
    <dbReference type="NCBI Taxonomy" id="412755"/>
    <lineage>
        <taxon>unclassified sequences</taxon>
        <taxon>metagenomes</taxon>
        <taxon>ecological metagenomes</taxon>
    </lineage>
</organism>
<dbReference type="InterPro" id="IPR004300">
    <property type="entry name" value="Glyco_hydro_57_N"/>
</dbReference>
<proteinExistence type="inferred from homology"/>
<dbReference type="Gene3D" id="3.20.110.10">
    <property type="entry name" value="Glycoside hydrolase 38, N terminal domain"/>
    <property type="match status" value="1"/>
</dbReference>
<keyword evidence="3" id="KW-0472">Membrane</keyword>
<gene>
    <name evidence="5" type="ORF">LCGC14_2348660</name>
</gene>
<dbReference type="PANTHER" id="PTHR41695">
    <property type="entry name" value="1,4-ALPHA-GLUCAN BRANCHING ENZYME RV3031-RELATED"/>
    <property type="match status" value="1"/>
</dbReference>
<evidence type="ECO:0000256" key="2">
    <source>
        <dbReference type="ARBA" id="ARBA00023277"/>
    </source>
</evidence>
<keyword evidence="3" id="KW-0812">Transmembrane</keyword>
<evidence type="ECO:0000256" key="3">
    <source>
        <dbReference type="SAM" id="Phobius"/>
    </source>
</evidence>
<feature type="transmembrane region" description="Helical" evidence="3">
    <location>
        <begin position="60"/>
        <end position="79"/>
    </location>
</feature>
<dbReference type="GO" id="GO:0030979">
    <property type="term" value="P:alpha-glucan biosynthetic process"/>
    <property type="evidence" value="ECO:0007669"/>
    <property type="project" value="InterPro"/>
</dbReference>
<dbReference type="InterPro" id="IPR027291">
    <property type="entry name" value="Glyco_hydro_38_N_sf"/>
</dbReference>
<dbReference type="PANTHER" id="PTHR41695:SF1">
    <property type="entry name" value="1,4-ALPHA-GLUCAN BRANCHING ENZYME TK1436"/>
    <property type="match status" value="1"/>
</dbReference>
<keyword evidence="2" id="KW-0119">Carbohydrate metabolism</keyword>
<keyword evidence="3" id="KW-1133">Transmembrane helix</keyword>
<comment type="caution">
    <text evidence="5">The sequence shown here is derived from an EMBL/GenBank/DDBJ whole genome shotgun (WGS) entry which is preliminary data.</text>
</comment>
<dbReference type="AlphaFoldDB" id="A0A0F9F4V7"/>
<feature type="non-terminal residue" evidence="5">
    <location>
        <position position="197"/>
    </location>
</feature>
<comment type="similarity">
    <text evidence="1">Belongs to the glycosyl hydrolase 57 family.</text>
</comment>
<name>A0A0F9F4V7_9ZZZZ</name>
<sequence length="197" mass="21559">MSKRLLASTAALWLALLALSIALSTLASIHDTLPGDTGTASWLQGLSFPGESLADTVRSITSTQLLLAAGGALALLLWLRGYRLEAQVFAAAHEHERIFGSKPRGMWVPECAYYPGLDDVLAEAGIRYFLVDSHGMENADPRPAFDVNAPVYCPSGVAAFGRHPTTSKLVWSSRVGYPADYNYREYYRDISYELDDE</sequence>
<dbReference type="GO" id="GO:0005576">
    <property type="term" value="C:extracellular region"/>
    <property type="evidence" value="ECO:0007669"/>
    <property type="project" value="TreeGrafter"/>
</dbReference>
<dbReference type="EMBL" id="LAZR01034147">
    <property type="protein sequence ID" value="KKL46127.1"/>
    <property type="molecule type" value="Genomic_DNA"/>
</dbReference>
<reference evidence="5" key="1">
    <citation type="journal article" date="2015" name="Nature">
        <title>Complex archaea that bridge the gap between prokaryotes and eukaryotes.</title>
        <authorList>
            <person name="Spang A."/>
            <person name="Saw J.H."/>
            <person name="Jorgensen S.L."/>
            <person name="Zaremba-Niedzwiedzka K."/>
            <person name="Martijn J."/>
            <person name="Lind A.E."/>
            <person name="van Eijk R."/>
            <person name="Schleper C."/>
            <person name="Guy L."/>
            <person name="Ettema T.J."/>
        </authorList>
    </citation>
    <scope>NUCLEOTIDE SEQUENCE</scope>
</reference>
<dbReference type="InterPro" id="IPR040042">
    <property type="entry name" value="Branching_enz_MT3115-like"/>
</dbReference>
<feature type="domain" description="Glycoside hydrolase family 57 N-terminal" evidence="4">
    <location>
        <begin position="81"/>
        <end position="184"/>
    </location>
</feature>
<evidence type="ECO:0000256" key="1">
    <source>
        <dbReference type="ARBA" id="ARBA00006821"/>
    </source>
</evidence>
<dbReference type="Pfam" id="PF03065">
    <property type="entry name" value="Glyco_hydro_57"/>
    <property type="match status" value="1"/>
</dbReference>
<dbReference type="GO" id="GO:0003844">
    <property type="term" value="F:1,4-alpha-glucan branching enzyme activity"/>
    <property type="evidence" value="ECO:0007669"/>
    <property type="project" value="InterPro"/>
</dbReference>